<proteinExistence type="predicted"/>
<evidence type="ECO:0000313" key="3">
    <source>
        <dbReference type="Proteomes" id="UP000323000"/>
    </source>
</evidence>
<feature type="region of interest" description="Disordered" evidence="1">
    <location>
        <begin position="1"/>
        <end position="27"/>
    </location>
</feature>
<feature type="compositionally biased region" description="Basic and acidic residues" evidence="1">
    <location>
        <begin position="1"/>
        <end position="23"/>
    </location>
</feature>
<keyword evidence="3" id="KW-1185">Reference proteome</keyword>
<dbReference type="InterPro" id="IPR003428">
    <property type="entry name" value="MAM33"/>
</dbReference>
<dbReference type="InterPro" id="IPR036561">
    <property type="entry name" value="MAM33_sf"/>
</dbReference>
<dbReference type="PANTHER" id="PTHR10826:SF36">
    <property type="entry name" value="OS08G0439900 PROTEIN"/>
    <property type="match status" value="1"/>
</dbReference>
<dbReference type="GO" id="GO:0005759">
    <property type="term" value="C:mitochondrial matrix"/>
    <property type="evidence" value="ECO:0007669"/>
    <property type="project" value="InterPro"/>
</dbReference>
<evidence type="ECO:0000313" key="2">
    <source>
        <dbReference type="EMBL" id="TXG68707.1"/>
    </source>
</evidence>
<dbReference type="Gene3D" id="3.10.280.10">
    <property type="entry name" value="Mitochondrial glycoprotein"/>
    <property type="match status" value="1"/>
</dbReference>
<gene>
    <name evidence="2" type="ORF">EZV62_003642</name>
</gene>
<accession>A0A5C7IHB3</accession>
<reference evidence="3" key="1">
    <citation type="journal article" date="2019" name="Gigascience">
        <title>De novo genome assembly of the endangered Acer yangbiense, a plant species with extremely small populations endemic to Yunnan Province, China.</title>
        <authorList>
            <person name="Yang J."/>
            <person name="Wariss H.M."/>
            <person name="Tao L."/>
            <person name="Zhang R."/>
            <person name="Yun Q."/>
            <person name="Hollingsworth P."/>
            <person name="Dao Z."/>
            <person name="Luo G."/>
            <person name="Guo H."/>
            <person name="Ma Y."/>
            <person name="Sun W."/>
        </authorList>
    </citation>
    <scope>NUCLEOTIDE SEQUENCE [LARGE SCALE GENOMIC DNA]</scope>
    <source>
        <strain evidence="3">cv. Malutang</strain>
    </source>
</reference>
<dbReference type="AlphaFoldDB" id="A0A5C7IHB3"/>
<dbReference type="PANTHER" id="PTHR10826">
    <property type="entry name" value="COMPLEMENT COMPONENT 1"/>
    <property type="match status" value="1"/>
</dbReference>
<dbReference type="EMBL" id="VAHF01000002">
    <property type="protein sequence ID" value="TXG68707.1"/>
    <property type="molecule type" value="Genomic_DNA"/>
</dbReference>
<evidence type="ECO:0000256" key="1">
    <source>
        <dbReference type="SAM" id="MobiDB-lite"/>
    </source>
</evidence>
<comment type="caution">
    <text evidence="2">The sequence shown here is derived from an EMBL/GenBank/DDBJ whole genome shotgun (WGS) entry which is preliminary data.</text>
</comment>
<name>A0A5C7IHB3_9ROSI</name>
<organism evidence="2 3">
    <name type="scientific">Acer yangbiense</name>
    <dbReference type="NCBI Taxonomy" id="1000413"/>
    <lineage>
        <taxon>Eukaryota</taxon>
        <taxon>Viridiplantae</taxon>
        <taxon>Streptophyta</taxon>
        <taxon>Embryophyta</taxon>
        <taxon>Tracheophyta</taxon>
        <taxon>Spermatophyta</taxon>
        <taxon>Magnoliopsida</taxon>
        <taxon>eudicotyledons</taxon>
        <taxon>Gunneridae</taxon>
        <taxon>Pentapetalae</taxon>
        <taxon>rosids</taxon>
        <taxon>malvids</taxon>
        <taxon>Sapindales</taxon>
        <taxon>Sapindaceae</taxon>
        <taxon>Hippocastanoideae</taxon>
        <taxon>Acereae</taxon>
        <taxon>Acer</taxon>
    </lineage>
</organism>
<protein>
    <submittedName>
        <fullName evidence="2">Uncharacterized protein</fullName>
    </submittedName>
</protein>
<dbReference type="Proteomes" id="UP000323000">
    <property type="component" value="Chromosome 2"/>
</dbReference>
<sequence>MKEAPVEGKITRHHKNGETDAKSKKIPSKPLHLQLVQHHKAKLISLYIETAPGFLNHNQKLRLGEVLIRCNTSLNTPSKQHFGSKFSSFTVDERSGEQWIRLKGKFGENEDIKVEATMFDGSIPVSKAGGPGQDVKLHISLVINIHKGDGEVLEFLCSAWPNSIEITNLFVQGNNKKPSWPCLISVLNSSMVIYFKFHLHTLFGC</sequence>
<dbReference type="SUPFAM" id="SSF54529">
    <property type="entry name" value="Mitochondrial glycoprotein MAM33-like"/>
    <property type="match status" value="1"/>
</dbReference>
<dbReference type="OrthoDB" id="1714541at2759"/>